<protein>
    <recommendedName>
        <fullName evidence="5">Protein kinase domain-containing protein</fullName>
    </recommendedName>
</protein>
<dbReference type="EMBL" id="KN847498">
    <property type="protein sequence ID" value="KIW12249.1"/>
    <property type="molecule type" value="Genomic_DNA"/>
</dbReference>
<reference evidence="3 4" key="1">
    <citation type="submission" date="2015-01" db="EMBL/GenBank/DDBJ databases">
        <title>The Genome Sequence of Exophiala spinifera CBS89968.</title>
        <authorList>
            <consortium name="The Broad Institute Genomics Platform"/>
            <person name="Cuomo C."/>
            <person name="de Hoog S."/>
            <person name="Gorbushina A."/>
            <person name="Stielow B."/>
            <person name="Teixiera M."/>
            <person name="Abouelleil A."/>
            <person name="Chapman S.B."/>
            <person name="Priest M."/>
            <person name="Young S.K."/>
            <person name="Wortman J."/>
            <person name="Nusbaum C."/>
            <person name="Birren B."/>
        </authorList>
    </citation>
    <scope>NUCLEOTIDE SEQUENCE [LARGE SCALE GENOMIC DNA]</scope>
    <source>
        <strain evidence="3 4">CBS 89968</strain>
    </source>
</reference>
<feature type="region of interest" description="Disordered" evidence="2">
    <location>
        <begin position="327"/>
        <end position="351"/>
    </location>
</feature>
<evidence type="ECO:0000256" key="2">
    <source>
        <dbReference type="SAM" id="MobiDB-lite"/>
    </source>
</evidence>
<accession>A0A0D2BM33</accession>
<dbReference type="GeneID" id="27336608"/>
<keyword evidence="1" id="KW-0067">ATP-binding</keyword>
<dbReference type="HOGENOM" id="CLU_042091_0_1_1"/>
<dbReference type="InterPro" id="IPR011009">
    <property type="entry name" value="Kinase-like_dom_sf"/>
</dbReference>
<evidence type="ECO:0000313" key="4">
    <source>
        <dbReference type="Proteomes" id="UP000053328"/>
    </source>
</evidence>
<dbReference type="VEuPathDB" id="FungiDB:PV08_09525"/>
<dbReference type="AlphaFoldDB" id="A0A0D2BM33"/>
<dbReference type="STRING" id="91928.A0A0D2BM33"/>
<dbReference type="RefSeq" id="XP_016232465.1">
    <property type="nucleotide sequence ID" value="XM_016383842.1"/>
</dbReference>
<dbReference type="SUPFAM" id="SSF56112">
    <property type="entry name" value="Protein kinase-like (PK-like)"/>
    <property type="match status" value="1"/>
</dbReference>
<dbReference type="Proteomes" id="UP000053328">
    <property type="component" value="Unassembled WGS sequence"/>
</dbReference>
<name>A0A0D2BM33_9EURO</name>
<feature type="compositionally biased region" description="Polar residues" evidence="2">
    <location>
        <begin position="327"/>
        <end position="338"/>
    </location>
</feature>
<gene>
    <name evidence="3" type="ORF">PV08_09525</name>
</gene>
<dbReference type="InterPro" id="IPR017441">
    <property type="entry name" value="Protein_kinase_ATP_BS"/>
</dbReference>
<keyword evidence="4" id="KW-1185">Reference proteome</keyword>
<sequence length="417" mass="48023">MYPDWPESDADLVPLPQCDGPKLKPFKFSGPRKIEFVDYVGGGAHSQVFKVKIEGEIYALKVFRWNEPADFLPFGEWPIEVAKWNENHGEDLPAFSAYSEPFNSECRAYGRLQESGYEELAIRVFGYVLINEEEEEEMMHLVEVEDDPDIQRETWGNDAQRKRFPGKRTGRKPPFRAIVKAFGKVDLENPLKPSVLKKLFRNLLQLHQLGIVDLDIVPGNLVNGRLGDFSTAMTTPNFIMTPELNPSLSPEQVALLRGETFRLCRNDFKLLNEEVKLWNKQQKAAKDKMSFPELEQKPRYNLRKLPFRDARPYTFADPGLYDWKKSSMASGTGNTSVASRKRKAPGENVTQKRLDPYPARWYYECSDEDRRVDYQYRDGVIFPMPRKIHLQMPKPQVPTGGGLFGNPFPRLRERNGG</sequence>
<dbReference type="InterPro" id="IPR025213">
    <property type="entry name" value="Sim4_Fta2"/>
</dbReference>
<evidence type="ECO:0000313" key="3">
    <source>
        <dbReference type="EMBL" id="KIW12249.1"/>
    </source>
</evidence>
<proteinExistence type="predicted"/>
<dbReference type="OrthoDB" id="4160057at2759"/>
<keyword evidence="1" id="KW-0547">Nucleotide-binding</keyword>
<feature type="binding site" evidence="1">
    <location>
        <position position="61"/>
    </location>
    <ligand>
        <name>ATP</name>
        <dbReference type="ChEBI" id="CHEBI:30616"/>
    </ligand>
</feature>
<dbReference type="PROSITE" id="PS00107">
    <property type="entry name" value="PROTEIN_KINASE_ATP"/>
    <property type="match status" value="1"/>
</dbReference>
<organism evidence="3 4">
    <name type="scientific">Exophiala spinifera</name>
    <dbReference type="NCBI Taxonomy" id="91928"/>
    <lineage>
        <taxon>Eukaryota</taxon>
        <taxon>Fungi</taxon>
        <taxon>Dikarya</taxon>
        <taxon>Ascomycota</taxon>
        <taxon>Pezizomycotina</taxon>
        <taxon>Eurotiomycetes</taxon>
        <taxon>Chaetothyriomycetidae</taxon>
        <taxon>Chaetothyriales</taxon>
        <taxon>Herpotrichiellaceae</taxon>
        <taxon>Exophiala</taxon>
    </lineage>
</organism>
<evidence type="ECO:0008006" key="5">
    <source>
        <dbReference type="Google" id="ProtNLM"/>
    </source>
</evidence>
<feature type="region of interest" description="Disordered" evidence="2">
    <location>
        <begin position="392"/>
        <end position="417"/>
    </location>
</feature>
<dbReference type="Pfam" id="PF13095">
    <property type="entry name" value="FTA2"/>
    <property type="match status" value="1"/>
</dbReference>
<evidence type="ECO:0000256" key="1">
    <source>
        <dbReference type="PROSITE-ProRule" id="PRU10141"/>
    </source>
</evidence>
<dbReference type="GO" id="GO:0005524">
    <property type="term" value="F:ATP binding"/>
    <property type="evidence" value="ECO:0007669"/>
    <property type="project" value="UniProtKB-UniRule"/>
</dbReference>